<reference evidence="2" key="1">
    <citation type="journal article" date="2022" name="New Phytol.">
        <title>Evolutionary transition to the ectomycorrhizal habit in the genomes of a hyperdiverse lineage of mushroom-forming fungi.</title>
        <authorList>
            <person name="Looney B."/>
            <person name="Miyauchi S."/>
            <person name="Morin E."/>
            <person name="Drula E."/>
            <person name="Courty P.E."/>
            <person name="Kohler A."/>
            <person name="Kuo A."/>
            <person name="LaButti K."/>
            <person name="Pangilinan J."/>
            <person name="Lipzen A."/>
            <person name="Riley R."/>
            <person name="Andreopoulos W."/>
            <person name="He G."/>
            <person name="Johnson J."/>
            <person name="Nolan M."/>
            <person name="Tritt A."/>
            <person name="Barry K.W."/>
            <person name="Grigoriev I.V."/>
            <person name="Nagy L.G."/>
            <person name="Hibbett D."/>
            <person name="Henrissat B."/>
            <person name="Matheny P.B."/>
            <person name="Labbe J."/>
            <person name="Martin F.M."/>
        </authorList>
    </citation>
    <scope>NUCLEOTIDE SEQUENCE</scope>
    <source>
        <strain evidence="2">BPL690</strain>
    </source>
</reference>
<dbReference type="AlphaFoldDB" id="A0AAD4M731"/>
<accession>A0AAD4M731</accession>
<protein>
    <submittedName>
        <fullName evidence="2">Uncharacterized protein</fullName>
    </submittedName>
</protein>
<dbReference type="Proteomes" id="UP001203297">
    <property type="component" value="Unassembled WGS sequence"/>
</dbReference>
<sequence length="307" mass="33309">MYNDGASEVPLYLVPNREGTGKRLVRRPHPPPTTAPLPDDFDAITVTRDSTTVYDDVANSALGIDYDAITVAPAYEHSIPLRPTAPMSPSRNPMSPPRQRRGISPPRSVAGPDARSPHHPGDGHMYGKGLSAGKARSVAGDRSARRSIGSGNPPASTPLLPPFPIGKGPAMGRNDLIEKKVLEDGPERTISFWREDVAINSSEAGNGDGDDRSYADSHAGRRRVSTESRRRVESLAHVAGSVKGKGHRSKESADLTEAKLGVRRSEHMTALARMREETRDREVKEEALKKGITIVEWAILIDKLQSL</sequence>
<organism evidence="2 3">
    <name type="scientific">Multifurca ochricompacta</name>
    <dbReference type="NCBI Taxonomy" id="376703"/>
    <lineage>
        <taxon>Eukaryota</taxon>
        <taxon>Fungi</taxon>
        <taxon>Dikarya</taxon>
        <taxon>Basidiomycota</taxon>
        <taxon>Agaricomycotina</taxon>
        <taxon>Agaricomycetes</taxon>
        <taxon>Russulales</taxon>
        <taxon>Russulaceae</taxon>
        <taxon>Multifurca</taxon>
    </lineage>
</organism>
<gene>
    <name evidence="2" type="ORF">B0F90DRAFT_1666797</name>
</gene>
<dbReference type="EMBL" id="WTXG01000007">
    <property type="protein sequence ID" value="KAI0304257.1"/>
    <property type="molecule type" value="Genomic_DNA"/>
</dbReference>
<feature type="region of interest" description="Disordered" evidence="1">
    <location>
        <begin position="80"/>
        <end position="163"/>
    </location>
</feature>
<evidence type="ECO:0000313" key="2">
    <source>
        <dbReference type="EMBL" id="KAI0304257.1"/>
    </source>
</evidence>
<keyword evidence="3" id="KW-1185">Reference proteome</keyword>
<evidence type="ECO:0000256" key="1">
    <source>
        <dbReference type="SAM" id="MobiDB-lite"/>
    </source>
</evidence>
<feature type="compositionally biased region" description="Basic and acidic residues" evidence="1">
    <location>
        <begin position="209"/>
        <end position="231"/>
    </location>
</feature>
<evidence type="ECO:0000313" key="3">
    <source>
        <dbReference type="Proteomes" id="UP001203297"/>
    </source>
</evidence>
<feature type="region of interest" description="Disordered" evidence="1">
    <location>
        <begin position="201"/>
        <end position="231"/>
    </location>
</feature>
<comment type="caution">
    <text evidence="2">The sequence shown here is derived from an EMBL/GenBank/DDBJ whole genome shotgun (WGS) entry which is preliminary data.</text>
</comment>
<proteinExistence type="predicted"/>
<feature type="region of interest" description="Disordered" evidence="1">
    <location>
        <begin position="20"/>
        <end position="40"/>
    </location>
</feature>
<name>A0AAD4M731_9AGAM</name>